<feature type="region of interest" description="Disordered" evidence="1">
    <location>
        <begin position="100"/>
        <end position="126"/>
    </location>
</feature>
<evidence type="ECO:0000259" key="2">
    <source>
        <dbReference type="Pfam" id="PF01281"/>
    </source>
</evidence>
<feature type="compositionally biased region" description="Basic and acidic residues" evidence="1">
    <location>
        <begin position="230"/>
        <end position="240"/>
    </location>
</feature>
<evidence type="ECO:0000313" key="4">
    <source>
        <dbReference type="Proteomes" id="UP000193218"/>
    </source>
</evidence>
<protein>
    <recommendedName>
        <fullName evidence="2">Ribosomal protein L9 domain-containing protein</fullName>
    </recommendedName>
</protein>
<dbReference type="GeneID" id="33559572"/>
<accession>A0A1Y1USZ4</accession>
<feature type="compositionally biased region" description="Basic and acidic residues" evidence="1">
    <location>
        <begin position="109"/>
        <end position="121"/>
    </location>
</feature>
<proteinExistence type="predicted"/>
<dbReference type="OrthoDB" id="5555409at2759"/>
<sequence length="252" mass="27672">MTCPSISSNGFLRGLKASTSVLNRPLNGSIRAFSTSSPALVGKPVLVELLQRVPGLGHPGDRVHVVSGRARLDLVPLRKARWVPFAEKFGLGPSKANRVKSQGIRARRSKAEPDTPTEEPKPFVPITPTPAALKSKIDSFPPVLDFNLQTVSMDSSVLITTFTLGDITNTLKDYGLTKEDVLLRWEDGKSDRIERVGERVLVLQVRGRGLEEKKVTVRVHRTSRDVSSWAEERALEKEQAETSLKGESGSNK</sequence>
<gene>
    <name evidence="3" type="ORF">BD324DRAFT_648022</name>
</gene>
<dbReference type="STRING" id="4999.A0A1Y1USZ4"/>
<reference evidence="3 4" key="1">
    <citation type="submission" date="2017-03" db="EMBL/GenBank/DDBJ databases">
        <title>Widespread Adenine N6-methylation of Active Genes in Fungi.</title>
        <authorList>
            <consortium name="DOE Joint Genome Institute"/>
            <person name="Mondo S.J."/>
            <person name="Dannebaum R.O."/>
            <person name="Kuo R.C."/>
            <person name="Louie K.B."/>
            <person name="Bewick A.J."/>
            <person name="Labutti K."/>
            <person name="Haridas S."/>
            <person name="Kuo A."/>
            <person name="Salamov A."/>
            <person name="Ahrendt S.R."/>
            <person name="Lau R."/>
            <person name="Bowen B.P."/>
            <person name="Lipzen A."/>
            <person name="Sullivan W."/>
            <person name="Andreopoulos W.B."/>
            <person name="Clum A."/>
            <person name="Lindquist E."/>
            <person name="Daum C."/>
            <person name="Northen T.R."/>
            <person name="Ramamoorthy G."/>
            <person name="Schmitz R.J."/>
            <person name="Gryganskyi A."/>
            <person name="Culley D."/>
            <person name="Magnuson J."/>
            <person name="James T.Y."/>
            <person name="O'Malley M.A."/>
            <person name="Stajich J.E."/>
            <person name="Spatafora J.W."/>
            <person name="Visel A."/>
            <person name="Grigoriev I.V."/>
        </authorList>
    </citation>
    <scope>NUCLEOTIDE SEQUENCE [LARGE SCALE GENOMIC DNA]</scope>
    <source>
        <strain evidence="3 4">NRRL Y-17943</strain>
    </source>
</reference>
<dbReference type="EMBL" id="NBSH01000001">
    <property type="protein sequence ID" value="ORX41131.1"/>
    <property type="molecule type" value="Genomic_DNA"/>
</dbReference>
<feature type="region of interest" description="Disordered" evidence="1">
    <location>
        <begin position="230"/>
        <end position="252"/>
    </location>
</feature>
<comment type="caution">
    <text evidence="3">The sequence shown here is derived from an EMBL/GenBank/DDBJ whole genome shotgun (WGS) entry which is preliminary data.</text>
</comment>
<dbReference type="Proteomes" id="UP000193218">
    <property type="component" value="Unassembled WGS sequence"/>
</dbReference>
<feature type="domain" description="Ribosomal protein L9" evidence="2">
    <location>
        <begin position="47"/>
        <end position="80"/>
    </location>
</feature>
<dbReference type="RefSeq" id="XP_021874810.1">
    <property type="nucleotide sequence ID" value="XM_022017763.1"/>
</dbReference>
<keyword evidence="4" id="KW-1185">Reference proteome</keyword>
<dbReference type="InParanoid" id="A0A1Y1USZ4"/>
<dbReference type="AlphaFoldDB" id="A0A1Y1USZ4"/>
<evidence type="ECO:0000256" key="1">
    <source>
        <dbReference type="SAM" id="MobiDB-lite"/>
    </source>
</evidence>
<dbReference type="InterPro" id="IPR020070">
    <property type="entry name" value="Ribosomal_bL9_N"/>
</dbReference>
<dbReference type="Pfam" id="PF01281">
    <property type="entry name" value="Ribosomal_L9_N"/>
    <property type="match status" value="1"/>
</dbReference>
<organism evidence="3 4">
    <name type="scientific">Kockovaella imperatae</name>
    <dbReference type="NCBI Taxonomy" id="4999"/>
    <lineage>
        <taxon>Eukaryota</taxon>
        <taxon>Fungi</taxon>
        <taxon>Dikarya</taxon>
        <taxon>Basidiomycota</taxon>
        <taxon>Agaricomycotina</taxon>
        <taxon>Tremellomycetes</taxon>
        <taxon>Tremellales</taxon>
        <taxon>Cuniculitremaceae</taxon>
        <taxon>Kockovaella</taxon>
    </lineage>
</organism>
<name>A0A1Y1USZ4_9TREE</name>
<evidence type="ECO:0000313" key="3">
    <source>
        <dbReference type="EMBL" id="ORX41131.1"/>
    </source>
</evidence>